<feature type="transmembrane region" description="Helical" evidence="1">
    <location>
        <begin position="380"/>
        <end position="400"/>
    </location>
</feature>
<dbReference type="InterPro" id="IPR009887">
    <property type="entry name" value="ANKH"/>
</dbReference>
<name>A0ABS5CMI7_9BACL</name>
<evidence type="ECO:0000256" key="1">
    <source>
        <dbReference type="SAM" id="Phobius"/>
    </source>
</evidence>
<feature type="transmembrane region" description="Helical" evidence="1">
    <location>
        <begin position="12"/>
        <end position="34"/>
    </location>
</feature>
<feature type="transmembrane region" description="Helical" evidence="1">
    <location>
        <begin position="233"/>
        <end position="255"/>
    </location>
</feature>
<keyword evidence="1" id="KW-0472">Membrane</keyword>
<feature type="transmembrane region" description="Helical" evidence="1">
    <location>
        <begin position="159"/>
        <end position="179"/>
    </location>
</feature>
<evidence type="ECO:0000313" key="3">
    <source>
        <dbReference type="Proteomes" id="UP000673394"/>
    </source>
</evidence>
<sequence length="442" mass="48200">MGKQPGSVSMRQLWRFFLPLGLSASLVTISHVIINSTLAHAANQKVVIASYAIAMSLLIITERPAVLLRQTCSALVRDKQSFRAMLRVGQVVFAAILVLGMVICYSPLGTWIFGGLFGADDDLVPHILEVYQILMFVSIFSGIRCLYHGVIIYHLRTKWLTIGMALRLVGMYGIAVYFMNKGVTSGTVGAVIFLAGMMIEALVSYLEGSSLVKQMPEKVERHAIQNFRQVFSFYRPLLLSTLIAVWIGPSINILLGKTSDAALSIASFALAASLVQLTLSFFTYFHQIVLNFYKIDPKAVRKFTLLLGFIPTLLVALLAFTPAGDFIVGHVMGVEGKLKSETILAMQPFVLLALALPWLDVGNGLIMVRGQTRIILGSQSVNLLFTVATSVLCIMLTPGWNGAIGAWAQSIGVAAECLFIAIAIRRVGHADKTMSRQAADLE</sequence>
<feature type="transmembrane region" description="Helical" evidence="1">
    <location>
        <begin position="406"/>
        <end position="424"/>
    </location>
</feature>
<feature type="transmembrane region" description="Helical" evidence="1">
    <location>
        <begin position="46"/>
        <end position="68"/>
    </location>
</feature>
<feature type="transmembrane region" description="Helical" evidence="1">
    <location>
        <begin position="343"/>
        <end position="368"/>
    </location>
</feature>
<dbReference type="Proteomes" id="UP000673394">
    <property type="component" value="Unassembled WGS sequence"/>
</dbReference>
<feature type="transmembrane region" description="Helical" evidence="1">
    <location>
        <begin position="88"/>
        <end position="108"/>
    </location>
</feature>
<evidence type="ECO:0000313" key="2">
    <source>
        <dbReference type="EMBL" id="MBP3967080.1"/>
    </source>
</evidence>
<keyword evidence="1" id="KW-1133">Transmembrane helix</keyword>
<dbReference type="EMBL" id="JAGKSP010000030">
    <property type="protein sequence ID" value="MBP3967080.1"/>
    <property type="molecule type" value="Genomic_DNA"/>
</dbReference>
<comment type="caution">
    <text evidence="2">The sequence shown here is derived from an EMBL/GenBank/DDBJ whole genome shotgun (WGS) entry which is preliminary data.</text>
</comment>
<dbReference type="RefSeq" id="WP_210664223.1">
    <property type="nucleotide sequence ID" value="NZ_JAGKSP010000030.1"/>
</dbReference>
<feature type="transmembrane region" description="Helical" evidence="1">
    <location>
        <begin position="261"/>
        <end position="282"/>
    </location>
</feature>
<feature type="transmembrane region" description="Helical" evidence="1">
    <location>
        <begin position="303"/>
        <end position="323"/>
    </location>
</feature>
<feature type="transmembrane region" description="Helical" evidence="1">
    <location>
        <begin position="191"/>
        <end position="212"/>
    </location>
</feature>
<keyword evidence="1" id="KW-0812">Transmembrane</keyword>
<proteinExistence type="predicted"/>
<feature type="transmembrane region" description="Helical" evidence="1">
    <location>
        <begin position="128"/>
        <end position="147"/>
    </location>
</feature>
<gene>
    <name evidence="2" type="ORF">I8J30_30825</name>
</gene>
<reference evidence="2 3" key="1">
    <citation type="submission" date="2021-04" db="EMBL/GenBank/DDBJ databases">
        <title>Paenibacillus sp. DLE-14 whole genome sequence.</title>
        <authorList>
            <person name="Ham Y.J."/>
        </authorList>
    </citation>
    <scope>NUCLEOTIDE SEQUENCE [LARGE SCALE GENOMIC DNA]</scope>
    <source>
        <strain evidence="2 3">DLE-14</strain>
    </source>
</reference>
<keyword evidence="3" id="KW-1185">Reference proteome</keyword>
<accession>A0ABS5CMI7</accession>
<protein>
    <submittedName>
        <fullName evidence="2">Multi antimicrobial extrusion protein MatE</fullName>
    </submittedName>
</protein>
<organism evidence="2 3">
    <name type="scientific">Paenibacillus lignilyticus</name>
    <dbReference type="NCBI Taxonomy" id="1172615"/>
    <lineage>
        <taxon>Bacteria</taxon>
        <taxon>Bacillati</taxon>
        <taxon>Bacillota</taxon>
        <taxon>Bacilli</taxon>
        <taxon>Bacillales</taxon>
        <taxon>Paenibacillaceae</taxon>
        <taxon>Paenibacillus</taxon>
    </lineage>
</organism>
<dbReference type="Pfam" id="PF07260">
    <property type="entry name" value="ANKH"/>
    <property type="match status" value="1"/>
</dbReference>